<comment type="caution">
    <text evidence="2">The sequence shown here is derived from an EMBL/GenBank/DDBJ whole genome shotgun (WGS) entry which is preliminary data.</text>
</comment>
<dbReference type="AlphaFoldDB" id="X0X8E7"/>
<dbReference type="EMBL" id="BARS01040180">
    <property type="protein sequence ID" value="GAG32938.1"/>
    <property type="molecule type" value="Genomic_DNA"/>
</dbReference>
<evidence type="ECO:0000313" key="2">
    <source>
        <dbReference type="EMBL" id="GAG32938.1"/>
    </source>
</evidence>
<feature type="domain" description="Carbohydrate kinase PfkB" evidence="1">
    <location>
        <begin position="1"/>
        <end position="40"/>
    </location>
</feature>
<gene>
    <name evidence="2" type="ORF">S01H1_61296</name>
</gene>
<evidence type="ECO:0000259" key="1">
    <source>
        <dbReference type="Pfam" id="PF00294"/>
    </source>
</evidence>
<organism evidence="2">
    <name type="scientific">marine sediment metagenome</name>
    <dbReference type="NCBI Taxonomy" id="412755"/>
    <lineage>
        <taxon>unclassified sequences</taxon>
        <taxon>metagenomes</taxon>
        <taxon>ecological metagenomes</taxon>
    </lineage>
</organism>
<feature type="non-terminal residue" evidence="2">
    <location>
        <position position="1"/>
    </location>
</feature>
<proteinExistence type="predicted"/>
<dbReference type="InterPro" id="IPR029056">
    <property type="entry name" value="Ribokinase-like"/>
</dbReference>
<dbReference type="Gene3D" id="3.40.1190.20">
    <property type="match status" value="1"/>
</dbReference>
<protein>
    <recommendedName>
        <fullName evidence="1">Carbohydrate kinase PfkB domain-containing protein</fullName>
    </recommendedName>
</protein>
<sequence length="61" mass="6648">FNGVLASQIGEGKTIVDAVKYATAAASIAVTRKGAQESMPYTEEIKIRFKELNMLINNSEE</sequence>
<dbReference type="InterPro" id="IPR011611">
    <property type="entry name" value="PfkB_dom"/>
</dbReference>
<reference evidence="2" key="1">
    <citation type="journal article" date="2014" name="Front. Microbiol.">
        <title>High frequency of phylogenetically diverse reductive dehalogenase-homologous genes in deep subseafloor sedimentary metagenomes.</title>
        <authorList>
            <person name="Kawai M."/>
            <person name="Futagami T."/>
            <person name="Toyoda A."/>
            <person name="Takaki Y."/>
            <person name="Nishi S."/>
            <person name="Hori S."/>
            <person name="Arai W."/>
            <person name="Tsubouchi T."/>
            <person name="Morono Y."/>
            <person name="Uchiyama I."/>
            <person name="Ito T."/>
            <person name="Fujiyama A."/>
            <person name="Inagaki F."/>
            <person name="Takami H."/>
        </authorList>
    </citation>
    <scope>NUCLEOTIDE SEQUENCE</scope>
    <source>
        <strain evidence="2">Expedition CK06-06</strain>
    </source>
</reference>
<dbReference type="Pfam" id="PF00294">
    <property type="entry name" value="PfkB"/>
    <property type="match status" value="1"/>
</dbReference>
<name>X0X8E7_9ZZZZ</name>
<accession>X0X8E7</accession>
<dbReference type="SUPFAM" id="SSF53613">
    <property type="entry name" value="Ribokinase-like"/>
    <property type="match status" value="1"/>
</dbReference>